<dbReference type="AlphaFoldDB" id="A0A975DK34"/>
<dbReference type="KEGG" id="pxi:J5O05_21295"/>
<sequence>MATNTNFTINVNDLISSVFGSNRDRNDLAVGIQNECGETIKLDFYVDHGSLRDADDGNKVAQGELWEAGVHAKGADSNITMNITMPNGSGWAIMAATPVNKENYFKIATSESGYSSSKAAYTAADKTSKHYSSDGIYDGTHNGYNAVVSMTGDSPAACTIVLEKASS</sequence>
<keyword evidence="2" id="KW-1185">Reference proteome</keyword>
<gene>
    <name evidence="1" type="ORF">J5O05_21295</name>
</gene>
<proteinExistence type="predicted"/>
<dbReference type="Proteomes" id="UP000664904">
    <property type="component" value="Plasmid unnamed5"/>
</dbReference>
<name>A0A975DK34_9GAMM</name>
<organism evidence="1 2">
    <name type="scientific">Pseudoalteromonas xiamenensis</name>
    <dbReference type="NCBI Taxonomy" id="882626"/>
    <lineage>
        <taxon>Bacteria</taxon>
        <taxon>Pseudomonadati</taxon>
        <taxon>Pseudomonadota</taxon>
        <taxon>Gammaproteobacteria</taxon>
        <taxon>Alteromonadales</taxon>
        <taxon>Pseudoalteromonadaceae</taxon>
        <taxon>Pseudoalteromonas</taxon>
    </lineage>
</organism>
<dbReference type="RefSeq" id="WP_208844925.1">
    <property type="nucleotide sequence ID" value="NZ_CP072135.1"/>
</dbReference>
<evidence type="ECO:0000313" key="1">
    <source>
        <dbReference type="EMBL" id="QTH73306.1"/>
    </source>
</evidence>
<keyword evidence="1" id="KW-0614">Plasmid</keyword>
<geneLocation type="plasmid" evidence="1 2">
    <name>unnamed5</name>
</geneLocation>
<dbReference type="EMBL" id="CP072135">
    <property type="protein sequence ID" value="QTH73306.1"/>
    <property type="molecule type" value="Genomic_DNA"/>
</dbReference>
<accession>A0A975DK34</accession>
<reference evidence="1" key="1">
    <citation type="submission" date="2021-03" db="EMBL/GenBank/DDBJ databases">
        <title>Complete Genome of Pseudoalteromonas xiamenensis STKMTI.2, a new potential marine bacterium producing anti-Vibrio compounds.</title>
        <authorList>
            <person name="Handayani D.P."/>
            <person name="Isnansetyo A."/>
            <person name="Istiqomah I."/>
            <person name="Jumina J."/>
        </authorList>
    </citation>
    <scope>NUCLEOTIDE SEQUENCE</scope>
    <source>
        <strain evidence="1">STKMTI.2</strain>
        <plasmid evidence="1">unnamed5</plasmid>
    </source>
</reference>
<protein>
    <submittedName>
        <fullName evidence="1">Uncharacterized protein</fullName>
    </submittedName>
</protein>
<evidence type="ECO:0000313" key="2">
    <source>
        <dbReference type="Proteomes" id="UP000664904"/>
    </source>
</evidence>